<keyword evidence="1" id="KW-0472">Membrane</keyword>
<dbReference type="AlphaFoldDB" id="A0A8C9KRC0"/>
<dbReference type="GeneTree" id="ENSGT01040000241718"/>
<proteinExistence type="predicted"/>
<feature type="transmembrane region" description="Helical" evidence="1">
    <location>
        <begin position="49"/>
        <end position="71"/>
    </location>
</feature>
<dbReference type="Ensembl" id="ENSSCAT00000001375.1">
    <property type="protein sequence ID" value="ENSSCAP00000001199.1"/>
    <property type="gene ID" value="ENSSCAG00000001004.1"/>
</dbReference>
<dbReference type="Proteomes" id="UP000694409">
    <property type="component" value="Unassembled WGS sequence"/>
</dbReference>
<evidence type="ECO:0000313" key="2">
    <source>
        <dbReference type="Ensembl" id="ENSSCAP00000001199.1"/>
    </source>
</evidence>
<reference evidence="2" key="2">
    <citation type="submission" date="2025-09" db="UniProtKB">
        <authorList>
            <consortium name="Ensembl"/>
        </authorList>
    </citation>
    <scope>IDENTIFICATION</scope>
</reference>
<sequence length="77" mass="8438">LETPHPQGVNLGGGIGAAKVRDCTKSNFTSFKTKGMLSFYNGIFHWIKIAPFTALVINNVFIASVILLYIWTKVAPL</sequence>
<keyword evidence="3" id="KW-1185">Reference proteome</keyword>
<protein>
    <submittedName>
        <fullName evidence="2">Uncharacterized protein</fullName>
    </submittedName>
</protein>
<keyword evidence="1" id="KW-0812">Transmembrane</keyword>
<organism evidence="2 3">
    <name type="scientific">Serinus canaria</name>
    <name type="common">Island canary</name>
    <name type="synonym">Fringilla canaria</name>
    <dbReference type="NCBI Taxonomy" id="9135"/>
    <lineage>
        <taxon>Eukaryota</taxon>
        <taxon>Metazoa</taxon>
        <taxon>Chordata</taxon>
        <taxon>Craniata</taxon>
        <taxon>Vertebrata</taxon>
        <taxon>Euteleostomi</taxon>
        <taxon>Archelosauria</taxon>
        <taxon>Archosauria</taxon>
        <taxon>Dinosauria</taxon>
        <taxon>Saurischia</taxon>
        <taxon>Theropoda</taxon>
        <taxon>Coelurosauria</taxon>
        <taxon>Aves</taxon>
        <taxon>Neognathae</taxon>
        <taxon>Neoaves</taxon>
        <taxon>Telluraves</taxon>
        <taxon>Australaves</taxon>
        <taxon>Passeriformes</taxon>
        <taxon>Passeroidea</taxon>
        <taxon>Fringillidae</taxon>
        <taxon>Carduelinae</taxon>
        <taxon>Serinus</taxon>
    </lineage>
</organism>
<reference evidence="2" key="1">
    <citation type="submission" date="2025-08" db="UniProtKB">
        <authorList>
            <consortium name="Ensembl"/>
        </authorList>
    </citation>
    <scope>IDENTIFICATION</scope>
</reference>
<accession>A0A8C9KRC0</accession>
<evidence type="ECO:0000313" key="3">
    <source>
        <dbReference type="Proteomes" id="UP000694409"/>
    </source>
</evidence>
<keyword evidence="1" id="KW-1133">Transmembrane helix</keyword>
<name>A0A8C9KRC0_SERCA</name>
<evidence type="ECO:0000256" key="1">
    <source>
        <dbReference type="SAM" id="Phobius"/>
    </source>
</evidence>